<dbReference type="GO" id="GO:0003700">
    <property type="term" value="F:DNA-binding transcription factor activity"/>
    <property type="evidence" value="ECO:0007669"/>
    <property type="project" value="InterPro"/>
</dbReference>
<keyword evidence="3" id="KW-1185">Reference proteome</keyword>
<evidence type="ECO:0000259" key="1">
    <source>
        <dbReference type="PROSITE" id="PS50995"/>
    </source>
</evidence>
<dbReference type="InterPro" id="IPR000835">
    <property type="entry name" value="HTH_MarR-typ"/>
</dbReference>
<organism evidence="2 3">
    <name type="scientific">Actinocorallia herbida</name>
    <dbReference type="NCBI Taxonomy" id="58109"/>
    <lineage>
        <taxon>Bacteria</taxon>
        <taxon>Bacillati</taxon>
        <taxon>Actinomycetota</taxon>
        <taxon>Actinomycetes</taxon>
        <taxon>Streptosporangiales</taxon>
        <taxon>Thermomonosporaceae</taxon>
        <taxon>Actinocorallia</taxon>
    </lineage>
</organism>
<dbReference type="PANTHER" id="PTHR33164">
    <property type="entry name" value="TRANSCRIPTIONAL REGULATOR, MARR FAMILY"/>
    <property type="match status" value="1"/>
</dbReference>
<dbReference type="OrthoDB" id="5511415at2"/>
<dbReference type="InterPro" id="IPR039422">
    <property type="entry name" value="MarR/SlyA-like"/>
</dbReference>
<dbReference type="Proteomes" id="UP000272400">
    <property type="component" value="Unassembled WGS sequence"/>
</dbReference>
<dbReference type="GO" id="GO:0003677">
    <property type="term" value="F:DNA binding"/>
    <property type="evidence" value="ECO:0007669"/>
    <property type="project" value="UniProtKB-KW"/>
</dbReference>
<dbReference type="RefSeq" id="WP_123668298.1">
    <property type="nucleotide sequence ID" value="NZ_RJKE01000001.1"/>
</dbReference>
<dbReference type="PROSITE" id="PS50995">
    <property type="entry name" value="HTH_MARR_2"/>
    <property type="match status" value="1"/>
</dbReference>
<name>A0A3N1D6K0_9ACTN</name>
<dbReference type="SUPFAM" id="SSF46785">
    <property type="entry name" value="Winged helix' DNA-binding domain"/>
    <property type="match status" value="1"/>
</dbReference>
<dbReference type="Pfam" id="PF12802">
    <property type="entry name" value="MarR_2"/>
    <property type="match status" value="1"/>
</dbReference>
<dbReference type="PANTHER" id="PTHR33164:SF43">
    <property type="entry name" value="HTH-TYPE TRANSCRIPTIONAL REPRESSOR YETL"/>
    <property type="match status" value="1"/>
</dbReference>
<reference evidence="2 3" key="1">
    <citation type="submission" date="2018-11" db="EMBL/GenBank/DDBJ databases">
        <title>Sequencing the genomes of 1000 actinobacteria strains.</title>
        <authorList>
            <person name="Klenk H.-P."/>
        </authorList>
    </citation>
    <scope>NUCLEOTIDE SEQUENCE [LARGE SCALE GENOMIC DNA]</scope>
    <source>
        <strain evidence="2 3">DSM 44254</strain>
    </source>
</reference>
<dbReference type="SMART" id="SM00347">
    <property type="entry name" value="HTH_MARR"/>
    <property type="match status" value="1"/>
</dbReference>
<accession>A0A3N1D6K0</accession>
<dbReference type="InterPro" id="IPR036390">
    <property type="entry name" value="WH_DNA-bd_sf"/>
</dbReference>
<sequence>MNEQEFLSATALTVFRLNGLFLEASERLASPVGLTAARWQVLGAVVSSPLTVSDIARAMGITRQSVQRVAALLVEDGLAEYLPNPSHKRAHLLRPTDRGHAALRRIDPDHAALAHALTTALGPDHPSVLTSLQRLATAMAALHPAAPPAP</sequence>
<dbReference type="AlphaFoldDB" id="A0A3N1D6K0"/>
<keyword evidence="2" id="KW-0238">DNA-binding</keyword>
<dbReference type="Gene3D" id="1.10.10.10">
    <property type="entry name" value="Winged helix-like DNA-binding domain superfamily/Winged helix DNA-binding domain"/>
    <property type="match status" value="1"/>
</dbReference>
<dbReference type="InterPro" id="IPR036388">
    <property type="entry name" value="WH-like_DNA-bd_sf"/>
</dbReference>
<feature type="domain" description="HTH marR-type" evidence="1">
    <location>
        <begin position="3"/>
        <end position="141"/>
    </location>
</feature>
<protein>
    <submittedName>
        <fullName evidence="2">DNA-binding MarR family transcriptional regulator</fullName>
    </submittedName>
</protein>
<dbReference type="EMBL" id="RJKE01000001">
    <property type="protein sequence ID" value="ROO89152.1"/>
    <property type="molecule type" value="Genomic_DNA"/>
</dbReference>
<dbReference type="GO" id="GO:0006950">
    <property type="term" value="P:response to stress"/>
    <property type="evidence" value="ECO:0007669"/>
    <property type="project" value="TreeGrafter"/>
</dbReference>
<proteinExistence type="predicted"/>
<comment type="caution">
    <text evidence="2">The sequence shown here is derived from an EMBL/GenBank/DDBJ whole genome shotgun (WGS) entry which is preliminary data.</text>
</comment>
<evidence type="ECO:0000313" key="3">
    <source>
        <dbReference type="Proteomes" id="UP000272400"/>
    </source>
</evidence>
<gene>
    <name evidence="2" type="ORF">EDD29_6839</name>
</gene>
<evidence type="ECO:0000313" key="2">
    <source>
        <dbReference type="EMBL" id="ROO89152.1"/>
    </source>
</evidence>